<dbReference type="AlphaFoldDB" id="A0AA88YPC2"/>
<evidence type="ECO:0000313" key="3">
    <source>
        <dbReference type="Proteomes" id="UP001186944"/>
    </source>
</evidence>
<keyword evidence="3" id="KW-1185">Reference proteome</keyword>
<proteinExistence type="predicted"/>
<feature type="compositionally biased region" description="Polar residues" evidence="1">
    <location>
        <begin position="297"/>
        <end position="308"/>
    </location>
</feature>
<dbReference type="Gene3D" id="3.90.640.10">
    <property type="entry name" value="Actin, Chain A, domain 4"/>
    <property type="match status" value="1"/>
</dbReference>
<dbReference type="Proteomes" id="UP001186944">
    <property type="component" value="Unassembled WGS sequence"/>
</dbReference>
<sequence>MDEQNPGQYQTGRDDVQADTVSDSYVVAAIDIGTTYSGYAFSFKHDFKKDPTQVSLKQWTMGMGSLISNKTPTCVLFNQHDEFDSFGYEAEEVYTEKLQDDPEEAKKWSMFRRFKMKLYNNVKIHKGLMLTATNGNTMPALTVVAASIRFMIDAMIKHCEDQSSSIKMDDIAWVLTVPAIWSDPAKKFMRVAAEKAGIKPHKLTLALEPEAAALYVRYVPFEKPKQSLAAGYDRDDEDTSLMQESMATMSLDTYTGDDQRRERRHDFTPRDEDEIVTGIEQCRIRDDVTEGHRTRTSSRGMGETQNQAQKGELVPMSAGVKYMVIDAGGGTIDIAVHEMREDGTIREIFMANGGDWGGTKVDEAFREFLMELVSPEVNEDDENTVIDGRTVLETFEKKYTEDDLELKRDFELKKRGIKKSMRAKIKMRIPPTLHETFEELNPNAEMKRMDRNQFNGSIRRAHDKLQIDPSVAYSFFEEPLRHIVEHLEYIFSQPTVKDAEKILMVGGFSESPLLVSAVRDAFPGKHVIVPRDAGLAVLKGAVIFGHDPAVFSERISKFTYGVRCEGPFNPEIHPQKFKYVDRNQTEWCHNLFDIHVKVGNAIRFGEPQSIRAYFPSTFVKDGVFNFSVFGTKSEEPMFVTEQGVHKAGQVTLKIPLEHVDYESEIIVSLTFSGTELEAVAEYTKTGQKERSYIGYLE</sequence>
<dbReference type="PANTHER" id="PTHR14187:SF5">
    <property type="entry name" value="HEAT SHOCK 70 KDA PROTEIN 12A"/>
    <property type="match status" value="1"/>
</dbReference>
<organism evidence="2 3">
    <name type="scientific">Pinctada imbricata</name>
    <name type="common">Atlantic pearl-oyster</name>
    <name type="synonym">Pinctada martensii</name>
    <dbReference type="NCBI Taxonomy" id="66713"/>
    <lineage>
        <taxon>Eukaryota</taxon>
        <taxon>Metazoa</taxon>
        <taxon>Spiralia</taxon>
        <taxon>Lophotrochozoa</taxon>
        <taxon>Mollusca</taxon>
        <taxon>Bivalvia</taxon>
        <taxon>Autobranchia</taxon>
        <taxon>Pteriomorphia</taxon>
        <taxon>Pterioida</taxon>
        <taxon>Pterioidea</taxon>
        <taxon>Pteriidae</taxon>
        <taxon>Pinctada</taxon>
    </lineage>
</organism>
<reference evidence="2" key="1">
    <citation type="submission" date="2019-08" db="EMBL/GenBank/DDBJ databases">
        <title>The improved chromosome-level genome for the pearl oyster Pinctada fucata martensii using PacBio sequencing and Hi-C.</title>
        <authorList>
            <person name="Zheng Z."/>
        </authorList>
    </citation>
    <scope>NUCLEOTIDE SEQUENCE</scope>
    <source>
        <strain evidence="2">ZZ-2019</strain>
        <tissue evidence="2">Adductor muscle</tissue>
    </source>
</reference>
<dbReference type="InterPro" id="IPR043129">
    <property type="entry name" value="ATPase_NBD"/>
</dbReference>
<dbReference type="Gene3D" id="3.30.420.40">
    <property type="match status" value="3"/>
</dbReference>
<dbReference type="SUPFAM" id="SSF53067">
    <property type="entry name" value="Actin-like ATPase domain"/>
    <property type="match status" value="2"/>
</dbReference>
<protein>
    <submittedName>
        <fullName evidence="2">Uncharacterized protein</fullName>
    </submittedName>
</protein>
<evidence type="ECO:0000256" key="1">
    <source>
        <dbReference type="SAM" id="MobiDB-lite"/>
    </source>
</evidence>
<name>A0AA88YPC2_PINIB</name>
<comment type="caution">
    <text evidence="2">The sequence shown here is derived from an EMBL/GenBank/DDBJ whole genome shotgun (WGS) entry which is preliminary data.</text>
</comment>
<dbReference type="PANTHER" id="PTHR14187">
    <property type="entry name" value="ALPHA KINASE/ELONGATION FACTOR 2 KINASE"/>
    <property type="match status" value="1"/>
</dbReference>
<feature type="region of interest" description="Disordered" evidence="1">
    <location>
        <begin position="289"/>
        <end position="308"/>
    </location>
</feature>
<accession>A0AA88YPC2</accession>
<dbReference type="CDD" id="cd10229">
    <property type="entry name" value="ASKHA_NBD_HSP70_HSPA12"/>
    <property type="match status" value="1"/>
</dbReference>
<dbReference type="EMBL" id="VSWD01000001">
    <property type="protein sequence ID" value="KAK3109162.1"/>
    <property type="molecule type" value="Genomic_DNA"/>
</dbReference>
<gene>
    <name evidence="2" type="ORF">FSP39_024381</name>
</gene>
<evidence type="ECO:0000313" key="2">
    <source>
        <dbReference type="EMBL" id="KAK3109162.1"/>
    </source>
</evidence>